<proteinExistence type="predicted"/>
<name>A0ABS8V4X6_DATST</name>
<reference evidence="2 3" key="1">
    <citation type="journal article" date="2021" name="BMC Genomics">
        <title>Datura genome reveals duplications of psychoactive alkaloid biosynthetic genes and high mutation rate following tissue culture.</title>
        <authorList>
            <person name="Rajewski A."/>
            <person name="Carter-House D."/>
            <person name="Stajich J."/>
            <person name="Litt A."/>
        </authorList>
    </citation>
    <scope>NUCLEOTIDE SEQUENCE [LARGE SCALE GENOMIC DNA]</scope>
    <source>
        <strain evidence="2">AR-01</strain>
    </source>
</reference>
<evidence type="ECO:0000313" key="2">
    <source>
        <dbReference type="EMBL" id="MCD9641442.1"/>
    </source>
</evidence>
<accession>A0ABS8V4X6</accession>
<feature type="region of interest" description="Disordered" evidence="1">
    <location>
        <begin position="1"/>
        <end position="22"/>
    </location>
</feature>
<evidence type="ECO:0000256" key="1">
    <source>
        <dbReference type="SAM" id="MobiDB-lite"/>
    </source>
</evidence>
<dbReference type="Proteomes" id="UP000823775">
    <property type="component" value="Unassembled WGS sequence"/>
</dbReference>
<comment type="caution">
    <text evidence="2">The sequence shown here is derived from an EMBL/GenBank/DDBJ whole genome shotgun (WGS) entry which is preliminary data.</text>
</comment>
<feature type="compositionally biased region" description="Basic residues" evidence="1">
    <location>
        <begin position="1"/>
        <end position="10"/>
    </location>
</feature>
<gene>
    <name evidence="2" type="ORF">HAX54_027627</name>
</gene>
<dbReference type="EMBL" id="JACEIK010003364">
    <property type="protein sequence ID" value="MCD9641442.1"/>
    <property type="molecule type" value="Genomic_DNA"/>
</dbReference>
<keyword evidence="3" id="KW-1185">Reference proteome</keyword>
<sequence length="80" mass="8957">MDERMKRPRQARMASASQLPGASRSCTMWADSSMLACAVPRQNFGMKYPFVLVIYGLELGRITSLKFKLLSTKLTIRGVS</sequence>
<organism evidence="2 3">
    <name type="scientific">Datura stramonium</name>
    <name type="common">Jimsonweed</name>
    <name type="synonym">Common thornapple</name>
    <dbReference type="NCBI Taxonomy" id="4076"/>
    <lineage>
        <taxon>Eukaryota</taxon>
        <taxon>Viridiplantae</taxon>
        <taxon>Streptophyta</taxon>
        <taxon>Embryophyta</taxon>
        <taxon>Tracheophyta</taxon>
        <taxon>Spermatophyta</taxon>
        <taxon>Magnoliopsida</taxon>
        <taxon>eudicotyledons</taxon>
        <taxon>Gunneridae</taxon>
        <taxon>Pentapetalae</taxon>
        <taxon>asterids</taxon>
        <taxon>lamiids</taxon>
        <taxon>Solanales</taxon>
        <taxon>Solanaceae</taxon>
        <taxon>Solanoideae</taxon>
        <taxon>Datureae</taxon>
        <taxon>Datura</taxon>
    </lineage>
</organism>
<evidence type="ECO:0000313" key="3">
    <source>
        <dbReference type="Proteomes" id="UP000823775"/>
    </source>
</evidence>
<protein>
    <submittedName>
        <fullName evidence="2">Uncharacterized protein</fullName>
    </submittedName>
</protein>